<reference evidence="1 2" key="1">
    <citation type="journal article" date="2021" name="Elife">
        <title>Chloroplast acquisition without the gene transfer in kleptoplastic sea slugs, Plakobranchus ocellatus.</title>
        <authorList>
            <person name="Maeda T."/>
            <person name="Takahashi S."/>
            <person name="Yoshida T."/>
            <person name="Shimamura S."/>
            <person name="Takaki Y."/>
            <person name="Nagai Y."/>
            <person name="Toyoda A."/>
            <person name="Suzuki Y."/>
            <person name="Arimoto A."/>
            <person name="Ishii H."/>
            <person name="Satoh N."/>
            <person name="Nishiyama T."/>
            <person name="Hasebe M."/>
            <person name="Maruyama T."/>
            <person name="Minagawa J."/>
            <person name="Obokata J."/>
            <person name="Shigenobu S."/>
        </authorList>
    </citation>
    <scope>NUCLEOTIDE SEQUENCE [LARGE SCALE GENOMIC DNA]</scope>
</reference>
<keyword evidence="2" id="KW-1185">Reference proteome</keyword>
<gene>
    <name evidence="1" type="ORF">PoB_006463400</name>
</gene>
<evidence type="ECO:0000313" key="1">
    <source>
        <dbReference type="EMBL" id="GFO38129.1"/>
    </source>
</evidence>
<proteinExistence type="predicted"/>
<dbReference type="Proteomes" id="UP000735302">
    <property type="component" value="Unassembled WGS sequence"/>
</dbReference>
<protein>
    <recommendedName>
        <fullName evidence="3">C-type lectin domain-containing protein</fullName>
    </recommendedName>
</protein>
<dbReference type="AlphaFoldDB" id="A0AAV4D1T5"/>
<evidence type="ECO:0000313" key="2">
    <source>
        <dbReference type="Proteomes" id="UP000735302"/>
    </source>
</evidence>
<sequence length="161" mass="18858">MTEKKPNELGLKETNLERSVDKTIRQRQPVFRPHLQNKGLEHLAISGKIEGKRSRGRQRITFIDSLKSWAIGKGSNNNFMRLTGNEFEWRNMKASVCSRQVLQRQDVKKQYWDAEDECKKHKGLLAMLKIEKINQFLVDSLKEYKIKDPVFFDLDDIGHEA</sequence>
<organism evidence="1 2">
    <name type="scientific">Plakobranchus ocellatus</name>
    <dbReference type="NCBI Taxonomy" id="259542"/>
    <lineage>
        <taxon>Eukaryota</taxon>
        <taxon>Metazoa</taxon>
        <taxon>Spiralia</taxon>
        <taxon>Lophotrochozoa</taxon>
        <taxon>Mollusca</taxon>
        <taxon>Gastropoda</taxon>
        <taxon>Heterobranchia</taxon>
        <taxon>Euthyneura</taxon>
        <taxon>Panpulmonata</taxon>
        <taxon>Sacoglossa</taxon>
        <taxon>Placobranchoidea</taxon>
        <taxon>Plakobranchidae</taxon>
        <taxon>Plakobranchus</taxon>
    </lineage>
</organism>
<comment type="caution">
    <text evidence="1">The sequence shown here is derived from an EMBL/GenBank/DDBJ whole genome shotgun (WGS) entry which is preliminary data.</text>
</comment>
<dbReference type="EMBL" id="BLXT01007309">
    <property type="protein sequence ID" value="GFO38129.1"/>
    <property type="molecule type" value="Genomic_DNA"/>
</dbReference>
<name>A0AAV4D1T5_9GAST</name>
<accession>A0AAV4D1T5</accession>
<evidence type="ECO:0008006" key="3">
    <source>
        <dbReference type="Google" id="ProtNLM"/>
    </source>
</evidence>